<dbReference type="RefSeq" id="WP_343938414.1">
    <property type="nucleotide sequence ID" value="NZ_BAAABU010000024.1"/>
</dbReference>
<gene>
    <name evidence="2" type="ORF">GCM10010492_66300</name>
</gene>
<evidence type="ECO:0000313" key="2">
    <source>
        <dbReference type="EMBL" id="GAA0256152.1"/>
    </source>
</evidence>
<sequence length="55" mass="6159">MRALGEHEPIRRQVPRPGHVRESGRMVTFGQRDKPDVKLLLGPIDKPTEAGMSNP</sequence>
<accession>A0ABN0UNA3</accession>
<feature type="region of interest" description="Disordered" evidence="1">
    <location>
        <begin position="1"/>
        <end position="55"/>
    </location>
</feature>
<reference evidence="2 3" key="1">
    <citation type="journal article" date="2019" name="Int. J. Syst. Evol. Microbiol.">
        <title>The Global Catalogue of Microorganisms (GCM) 10K type strain sequencing project: providing services to taxonomists for standard genome sequencing and annotation.</title>
        <authorList>
            <consortium name="The Broad Institute Genomics Platform"/>
            <consortium name="The Broad Institute Genome Sequencing Center for Infectious Disease"/>
            <person name="Wu L."/>
            <person name="Ma J."/>
        </authorList>
    </citation>
    <scope>NUCLEOTIDE SEQUENCE [LARGE SCALE GENOMIC DNA]</scope>
    <source>
        <strain evidence="2 3">JCM 3380</strain>
    </source>
</reference>
<feature type="compositionally biased region" description="Basic and acidic residues" evidence="1">
    <location>
        <begin position="1"/>
        <end position="11"/>
    </location>
</feature>
<protein>
    <submittedName>
        <fullName evidence="2">Uncharacterized protein</fullName>
    </submittedName>
</protein>
<proteinExistence type="predicted"/>
<evidence type="ECO:0000313" key="3">
    <source>
        <dbReference type="Proteomes" id="UP001500416"/>
    </source>
</evidence>
<keyword evidence="3" id="KW-1185">Reference proteome</keyword>
<evidence type="ECO:0000256" key="1">
    <source>
        <dbReference type="SAM" id="MobiDB-lite"/>
    </source>
</evidence>
<organism evidence="2 3">
    <name type="scientific">Saccharothrix mutabilis subsp. mutabilis</name>
    <dbReference type="NCBI Taxonomy" id="66855"/>
    <lineage>
        <taxon>Bacteria</taxon>
        <taxon>Bacillati</taxon>
        <taxon>Actinomycetota</taxon>
        <taxon>Actinomycetes</taxon>
        <taxon>Pseudonocardiales</taxon>
        <taxon>Pseudonocardiaceae</taxon>
        <taxon>Saccharothrix</taxon>
    </lineage>
</organism>
<name>A0ABN0UNA3_9PSEU</name>
<dbReference type="EMBL" id="BAAABU010000024">
    <property type="protein sequence ID" value="GAA0256152.1"/>
    <property type="molecule type" value="Genomic_DNA"/>
</dbReference>
<dbReference type="Proteomes" id="UP001500416">
    <property type="component" value="Unassembled WGS sequence"/>
</dbReference>
<comment type="caution">
    <text evidence="2">The sequence shown here is derived from an EMBL/GenBank/DDBJ whole genome shotgun (WGS) entry which is preliminary data.</text>
</comment>